<gene>
    <name evidence="10" type="ORF">CXF42_04555</name>
</gene>
<feature type="region of interest" description="Disordered" evidence="8">
    <location>
        <begin position="1"/>
        <end position="28"/>
    </location>
</feature>
<keyword evidence="11" id="KW-1185">Reference proteome</keyword>
<organism evidence="10 11">
    <name type="scientific">Corynebacterium bovis</name>
    <dbReference type="NCBI Taxonomy" id="36808"/>
    <lineage>
        <taxon>Bacteria</taxon>
        <taxon>Bacillati</taxon>
        <taxon>Actinomycetota</taxon>
        <taxon>Actinomycetes</taxon>
        <taxon>Mycobacteriales</taxon>
        <taxon>Corynebacteriaceae</taxon>
        <taxon>Corynebacterium</taxon>
    </lineage>
</organism>
<comment type="caution">
    <text evidence="10">The sequence shown here is derived from an EMBL/GenBank/DDBJ whole genome shotgun (WGS) entry which is preliminary data.</text>
</comment>
<dbReference type="AlphaFoldDB" id="A0A3R8QR50"/>
<feature type="transmembrane region" description="Helical" evidence="9">
    <location>
        <begin position="49"/>
        <end position="71"/>
    </location>
</feature>
<feature type="compositionally biased region" description="Low complexity" evidence="8">
    <location>
        <begin position="660"/>
        <end position="678"/>
    </location>
</feature>
<evidence type="ECO:0000256" key="8">
    <source>
        <dbReference type="SAM" id="MobiDB-lite"/>
    </source>
</evidence>
<feature type="transmembrane region" description="Helical" evidence="9">
    <location>
        <begin position="489"/>
        <end position="509"/>
    </location>
</feature>
<evidence type="ECO:0000313" key="10">
    <source>
        <dbReference type="EMBL" id="RRQ04383.1"/>
    </source>
</evidence>
<evidence type="ECO:0000256" key="4">
    <source>
        <dbReference type="ARBA" id="ARBA00022475"/>
    </source>
</evidence>
<dbReference type="PANTHER" id="PTHR30047:SF7">
    <property type="entry name" value="HIGH-AFFINITY CHOLINE TRANSPORT PROTEIN"/>
    <property type="match status" value="1"/>
</dbReference>
<evidence type="ECO:0000256" key="5">
    <source>
        <dbReference type="ARBA" id="ARBA00022692"/>
    </source>
</evidence>
<keyword evidence="3" id="KW-0813">Transport</keyword>
<dbReference type="Pfam" id="PF02028">
    <property type="entry name" value="BCCT"/>
    <property type="match status" value="1"/>
</dbReference>
<feature type="transmembrane region" description="Helical" evidence="9">
    <location>
        <begin position="515"/>
        <end position="538"/>
    </location>
</feature>
<feature type="transmembrane region" description="Helical" evidence="9">
    <location>
        <begin position="302"/>
        <end position="322"/>
    </location>
</feature>
<keyword evidence="6 9" id="KW-1133">Transmembrane helix</keyword>
<keyword evidence="4" id="KW-1003">Cell membrane</keyword>
<comment type="similarity">
    <text evidence="2">Belongs to the BCCT transporter (TC 2.A.15) family.</text>
</comment>
<sequence length="761" mass="81876">MSPNGNAHDDAAERQERQGGTTDPTVPHAIVGSYVAGSMRGRGTVDAPATNWPVFIISGLGVLAVAAYAFFGRASAERTLGDITGWISTNLGWFYIFTATVAVVFMIGVAVAKTGRVRLGPDHARPQFGLFSWSAMLFAAGIGVDLLFFSVAEPVTQYFGPPVGDGETREAAENAVVFALFHYGVTGWALYALMGMAFGYFAYRLNMPLAIRSALYPLIGRRIHGPVGDAVDIAAMLGTVFGIAASLGIGVVQLNYGLKILLGVPEGATAQTALIVVAVGVATVSAVSGVDKGIKRLSEINVLLAVALMVYVVVTGRTAFLFDGLVMNIGDYVSSFPGMTLDTYAFSDDPEHTKAWLGAWTLFFWAWWVAWAPFVGLFLARISRGRTLRQFVVGTLTIPFVFVLLWMSFFGNSAIERVRGGDAAFGAAAVDEPQRGFYDLLSQYPGAGFLIGLATLIGLLLYITSADSGALVMSNFTSRITDNRQDGPVWSRIFWAVLVGVLTITMLQVDGITTVQSATIVMGLPFTVVIYLIMYSLFTSLRLEAYQTDARAVALHGAMSGRTDENWEDRLDRAVALPSDADIRRYLAETARPALEEVAHALERRGQTVQLLTSAVPDGATDQLDLEVTMAGERDFRYQLYPVEHRIPGFTGAGAAAAAGGAAGTATGTGNAPATGDGDPASDGPSVRAGDRSYYRLEVYDLTGSLGYDVYGYSRRQLINNVLDLYERHLEFLHMQRDLPGSSDLSDGAEPVRTWETWDED</sequence>
<dbReference type="EMBL" id="PQNQ01000009">
    <property type="protein sequence ID" value="RRQ04383.1"/>
    <property type="molecule type" value="Genomic_DNA"/>
</dbReference>
<evidence type="ECO:0000256" key="7">
    <source>
        <dbReference type="ARBA" id="ARBA00023136"/>
    </source>
</evidence>
<dbReference type="PROSITE" id="PS01303">
    <property type="entry name" value="BCCT"/>
    <property type="match status" value="1"/>
</dbReference>
<dbReference type="InterPro" id="IPR018093">
    <property type="entry name" value="BCCT_CS"/>
</dbReference>
<dbReference type="NCBIfam" id="TIGR00842">
    <property type="entry name" value="bcct"/>
    <property type="match status" value="1"/>
</dbReference>
<protein>
    <submittedName>
        <fullName evidence="10">High-affinity choline transporter BetT</fullName>
    </submittedName>
</protein>
<accession>A0A3R8QR50</accession>
<keyword evidence="5 9" id="KW-0812">Transmembrane</keyword>
<evidence type="ECO:0000256" key="9">
    <source>
        <dbReference type="SAM" id="Phobius"/>
    </source>
</evidence>
<feature type="transmembrane region" description="Helical" evidence="9">
    <location>
        <begin position="230"/>
        <end position="252"/>
    </location>
</feature>
<evidence type="ECO:0000256" key="1">
    <source>
        <dbReference type="ARBA" id="ARBA00004651"/>
    </source>
</evidence>
<reference evidence="10 11" key="1">
    <citation type="submission" date="2018-01" db="EMBL/GenBank/DDBJ databases">
        <title>Twenty Corynebacterium bovis Genomes.</title>
        <authorList>
            <person name="Gulvik C.A."/>
        </authorList>
    </citation>
    <scope>NUCLEOTIDE SEQUENCE [LARGE SCALE GENOMIC DNA]</scope>
    <source>
        <strain evidence="10 11">16-2004</strain>
    </source>
</reference>
<feature type="compositionally biased region" description="Basic and acidic residues" evidence="8">
    <location>
        <begin position="7"/>
        <end position="17"/>
    </location>
</feature>
<dbReference type="PANTHER" id="PTHR30047">
    <property type="entry name" value="HIGH-AFFINITY CHOLINE TRANSPORT PROTEIN-RELATED"/>
    <property type="match status" value="1"/>
</dbReference>
<feature type="transmembrane region" description="Helical" evidence="9">
    <location>
        <begin position="444"/>
        <end position="463"/>
    </location>
</feature>
<dbReference type="GO" id="GO:0022857">
    <property type="term" value="F:transmembrane transporter activity"/>
    <property type="evidence" value="ECO:0007669"/>
    <property type="project" value="InterPro"/>
</dbReference>
<dbReference type="NCBIfam" id="NF007399">
    <property type="entry name" value="PRK09928.1"/>
    <property type="match status" value="1"/>
</dbReference>
<evidence type="ECO:0000256" key="2">
    <source>
        <dbReference type="ARBA" id="ARBA00005658"/>
    </source>
</evidence>
<feature type="transmembrane region" description="Helical" evidence="9">
    <location>
        <begin position="180"/>
        <end position="203"/>
    </location>
</feature>
<feature type="transmembrane region" description="Helical" evidence="9">
    <location>
        <begin position="272"/>
        <end position="290"/>
    </location>
</feature>
<feature type="region of interest" description="Disordered" evidence="8">
    <location>
        <begin position="740"/>
        <end position="761"/>
    </location>
</feature>
<evidence type="ECO:0000256" key="6">
    <source>
        <dbReference type="ARBA" id="ARBA00022989"/>
    </source>
</evidence>
<proteinExistence type="inferred from homology"/>
<dbReference type="InterPro" id="IPR000060">
    <property type="entry name" value="BCCT_transptr"/>
</dbReference>
<evidence type="ECO:0000313" key="11">
    <source>
        <dbReference type="Proteomes" id="UP000278422"/>
    </source>
</evidence>
<feature type="transmembrane region" description="Helical" evidence="9">
    <location>
        <begin position="357"/>
        <end position="379"/>
    </location>
</feature>
<dbReference type="Proteomes" id="UP000278422">
    <property type="component" value="Unassembled WGS sequence"/>
</dbReference>
<dbReference type="GO" id="GO:0005886">
    <property type="term" value="C:plasma membrane"/>
    <property type="evidence" value="ECO:0007669"/>
    <property type="project" value="UniProtKB-SubCell"/>
</dbReference>
<comment type="subcellular location">
    <subcellularLocation>
        <location evidence="1">Cell membrane</location>
        <topology evidence="1">Multi-pass membrane protein</topology>
    </subcellularLocation>
</comment>
<feature type="transmembrane region" description="Helical" evidence="9">
    <location>
        <begin position="391"/>
        <end position="409"/>
    </location>
</feature>
<keyword evidence="7 9" id="KW-0472">Membrane</keyword>
<name>A0A3R8QR50_9CORY</name>
<feature type="transmembrane region" description="Helical" evidence="9">
    <location>
        <begin position="133"/>
        <end position="152"/>
    </location>
</feature>
<feature type="region of interest" description="Disordered" evidence="8">
    <location>
        <begin position="660"/>
        <end position="689"/>
    </location>
</feature>
<feature type="transmembrane region" description="Helical" evidence="9">
    <location>
        <begin position="91"/>
        <end position="112"/>
    </location>
</feature>
<evidence type="ECO:0000256" key="3">
    <source>
        <dbReference type="ARBA" id="ARBA00022448"/>
    </source>
</evidence>